<dbReference type="GO" id="GO:0047632">
    <property type="term" value="F:agmatine deiminase activity"/>
    <property type="evidence" value="ECO:0007669"/>
    <property type="project" value="TreeGrafter"/>
</dbReference>
<keyword evidence="1" id="KW-0378">Hydrolase</keyword>
<evidence type="ECO:0000256" key="1">
    <source>
        <dbReference type="ARBA" id="ARBA00022801"/>
    </source>
</evidence>
<dbReference type="PANTHER" id="PTHR31377:SF0">
    <property type="entry name" value="AGMATINE DEIMINASE-RELATED"/>
    <property type="match status" value="1"/>
</dbReference>
<dbReference type="GO" id="GO:0004668">
    <property type="term" value="F:protein-arginine deiminase activity"/>
    <property type="evidence" value="ECO:0007669"/>
    <property type="project" value="InterPro"/>
</dbReference>
<proteinExistence type="predicted"/>
<dbReference type="InterPro" id="IPR007466">
    <property type="entry name" value="Peptidyl-Arg-deiminase_porph"/>
</dbReference>
<evidence type="ECO:0000313" key="3">
    <source>
        <dbReference type="Proteomes" id="UP001321804"/>
    </source>
</evidence>
<evidence type="ECO:0008006" key="4">
    <source>
        <dbReference type="Google" id="ProtNLM"/>
    </source>
</evidence>
<dbReference type="AlphaFoldDB" id="A0AAU9D066"/>
<dbReference type="PANTHER" id="PTHR31377">
    <property type="entry name" value="AGMATINE DEIMINASE-RELATED"/>
    <property type="match status" value="1"/>
</dbReference>
<evidence type="ECO:0000313" key="2">
    <source>
        <dbReference type="EMBL" id="BDR56923.1"/>
    </source>
</evidence>
<gene>
    <name evidence="2" type="ORF">KIMC2_14850</name>
</gene>
<organism evidence="2 3">
    <name type="scientific">Xylocopilactobacillus apis</name>
    <dbReference type="NCBI Taxonomy" id="2932183"/>
    <lineage>
        <taxon>Bacteria</taxon>
        <taxon>Bacillati</taxon>
        <taxon>Bacillota</taxon>
        <taxon>Bacilli</taxon>
        <taxon>Lactobacillales</taxon>
        <taxon>Lactobacillaceae</taxon>
        <taxon>Xylocopilactobacillus</taxon>
    </lineage>
</organism>
<accession>A0AAU9D066</accession>
<dbReference type="Pfam" id="PF04371">
    <property type="entry name" value="PAD_porph"/>
    <property type="match status" value="1"/>
</dbReference>
<reference evidence="2 3" key="1">
    <citation type="journal article" date="2023" name="Microbiol. Spectr.">
        <title>Symbiosis of Carpenter Bees with Uncharacterized Lactic Acid Bacteria Showing NAD Auxotrophy.</title>
        <authorList>
            <person name="Kawasaki S."/>
            <person name="Ozawa K."/>
            <person name="Mori T."/>
            <person name="Yamamoto A."/>
            <person name="Ito M."/>
            <person name="Ohkuma M."/>
            <person name="Sakamoto M."/>
            <person name="Matsutani M."/>
        </authorList>
    </citation>
    <scope>NUCLEOTIDE SEQUENCE [LARGE SCALE GENOMIC DNA]</scope>
    <source>
        <strain evidence="2 3">KimC2</strain>
    </source>
</reference>
<sequence length="119" mass="14089">MKLINSDPKKDNFYLVPEWYPHSKSYMMWPKRPDNWRKGGKPAQKLFAEIASTISKYEPITMLVQQDQYKNARSMLPDSVRLIEMSYNDAWIRDIGPTYLTNNKGKTRIVNWKFNAWGV</sequence>
<keyword evidence="3" id="KW-1185">Reference proteome</keyword>
<dbReference type="EMBL" id="AP026801">
    <property type="protein sequence ID" value="BDR56923.1"/>
    <property type="molecule type" value="Genomic_DNA"/>
</dbReference>
<dbReference type="Gene3D" id="3.75.10.10">
    <property type="entry name" value="L-arginine/glycine Amidinotransferase, Chain A"/>
    <property type="match status" value="1"/>
</dbReference>
<dbReference type="Proteomes" id="UP001321804">
    <property type="component" value="Chromosome"/>
</dbReference>
<name>A0AAU9D066_9LACO</name>
<protein>
    <recommendedName>
        <fullName evidence="4">Agmatine deiminase</fullName>
    </recommendedName>
</protein>
<dbReference type="SUPFAM" id="SSF55909">
    <property type="entry name" value="Pentein"/>
    <property type="match status" value="1"/>
</dbReference>
<dbReference type="KEGG" id="xak:KIMC2_14850"/>
<dbReference type="GO" id="GO:0009446">
    <property type="term" value="P:putrescine biosynthetic process"/>
    <property type="evidence" value="ECO:0007669"/>
    <property type="project" value="InterPro"/>
</dbReference>